<protein>
    <submittedName>
        <fullName evidence="2">Uncharacterized protein</fullName>
    </submittedName>
</protein>
<evidence type="ECO:0000256" key="1">
    <source>
        <dbReference type="SAM" id="MobiDB-lite"/>
    </source>
</evidence>
<organism evidence="2">
    <name type="scientific">uncultured Poseidoniia archaeon</name>
    <dbReference type="NCBI Taxonomy" id="1697135"/>
    <lineage>
        <taxon>Archaea</taxon>
        <taxon>Methanobacteriati</taxon>
        <taxon>Thermoplasmatota</taxon>
        <taxon>Candidatus Poseidoniia</taxon>
        <taxon>environmental samples</taxon>
    </lineage>
</organism>
<feature type="compositionally biased region" description="Polar residues" evidence="1">
    <location>
        <begin position="41"/>
        <end position="51"/>
    </location>
</feature>
<reference evidence="2" key="2">
    <citation type="journal article" date="2015" name="ISME J.">
        <title>A new class of marine Euryarchaeota group II from the Mediterranean deep chlorophyll maximum.</title>
        <authorList>
            <person name="Martin-Cuadrado A.B."/>
            <person name="Garcia-Heredia I."/>
            <person name="Molto A.G."/>
            <person name="Lopez-Ubeda R."/>
            <person name="Kimes N."/>
            <person name="Lopez-Garcia P."/>
            <person name="Moreira D."/>
            <person name="Rodriguez-Valera F."/>
        </authorList>
    </citation>
    <scope>NUCLEOTIDE SEQUENCE</scope>
</reference>
<sequence>MVQGTGFEPAKHYALGPKPSPFDHSGTPACIRRRAFESRMQRMSPSQTQGS</sequence>
<name>A0A1B1TB30_9ARCH</name>
<accession>A0A1B1TB30</accession>
<proteinExistence type="predicted"/>
<dbReference type="AlphaFoldDB" id="A0A1B1TB30"/>
<dbReference type="EMBL" id="KP211836">
    <property type="protein sequence ID" value="ANV79504.1"/>
    <property type="molecule type" value="Genomic_DNA"/>
</dbReference>
<reference evidence="2" key="1">
    <citation type="submission" date="2014-11" db="EMBL/GenBank/DDBJ databases">
        <authorList>
            <person name="Zhu J."/>
            <person name="Qi W."/>
            <person name="Song R."/>
        </authorList>
    </citation>
    <scope>NUCLEOTIDE SEQUENCE</scope>
</reference>
<feature type="region of interest" description="Disordered" evidence="1">
    <location>
        <begin position="1"/>
        <end position="51"/>
    </location>
</feature>
<evidence type="ECO:0000313" key="2">
    <source>
        <dbReference type="EMBL" id="ANV79504.1"/>
    </source>
</evidence>